<dbReference type="Pfam" id="PF04717">
    <property type="entry name" value="Phage_base_V"/>
    <property type="match status" value="1"/>
</dbReference>
<dbReference type="Proteomes" id="UP000198379">
    <property type="component" value="Unassembled WGS sequence"/>
</dbReference>
<accession>A0A238W4G7</accession>
<keyword evidence="3" id="KW-1185">Reference proteome</keyword>
<dbReference type="SUPFAM" id="SSF69255">
    <property type="entry name" value="gp5 N-terminal domain-like"/>
    <property type="match status" value="1"/>
</dbReference>
<proteinExistence type="predicted"/>
<dbReference type="InterPro" id="IPR037026">
    <property type="entry name" value="Vgr_OB-fold_dom_sf"/>
</dbReference>
<evidence type="ECO:0000313" key="3">
    <source>
        <dbReference type="Proteomes" id="UP000198379"/>
    </source>
</evidence>
<dbReference type="InterPro" id="IPR006531">
    <property type="entry name" value="Gp5/Vgr_OB"/>
</dbReference>
<protein>
    <submittedName>
        <fullName evidence="2">Rhs element Vgr protein</fullName>
    </submittedName>
</protein>
<name>A0A238W4G7_9FLAO</name>
<dbReference type="InterPro" id="IPR006533">
    <property type="entry name" value="T6SS_Vgr_RhsGE"/>
</dbReference>
<evidence type="ECO:0000313" key="2">
    <source>
        <dbReference type="EMBL" id="SNR41426.1"/>
    </source>
</evidence>
<organism evidence="2 3">
    <name type="scientific">Dokdonia pacifica</name>
    <dbReference type="NCBI Taxonomy" id="1627892"/>
    <lineage>
        <taxon>Bacteria</taxon>
        <taxon>Pseudomonadati</taxon>
        <taxon>Bacteroidota</taxon>
        <taxon>Flavobacteriia</taxon>
        <taxon>Flavobacteriales</taxon>
        <taxon>Flavobacteriaceae</taxon>
        <taxon>Dokdonia</taxon>
    </lineage>
</organism>
<dbReference type="AlphaFoldDB" id="A0A238W4G7"/>
<gene>
    <name evidence="2" type="ORF">SAMN06265376_101682</name>
</gene>
<feature type="domain" description="Gp5/Type VI secretion system Vgr protein OB-fold" evidence="1">
    <location>
        <begin position="373"/>
        <end position="451"/>
    </location>
</feature>
<evidence type="ECO:0000259" key="1">
    <source>
        <dbReference type="Pfam" id="PF04717"/>
    </source>
</evidence>
<dbReference type="EMBL" id="FZNY01000001">
    <property type="protein sequence ID" value="SNR41426.1"/>
    <property type="molecule type" value="Genomic_DNA"/>
</dbReference>
<dbReference type="Gene3D" id="2.40.50.230">
    <property type="entry name" value="Gp5 N-terminal domain"/>
    <property type="match status" value="1"/>
</dbReference>
<dbReference type="NCBIfam" id="TIGR01646">
    <property type="entry name" value="vgr_GE"/>
    <property type="match status" value="1"/>
</dbReference>
<reference evidence="2 3" key="1">
    <citation type="submission" date="2017-06" db="EMBL/GenBank/DDBJ databases">
        <authorList>
            <person name="Kim H.J."/>
            <person name="Triplett B.A."/>
        </authorList>
    </citation>
    <scope>NUCLEOTIDE SEQUENCE [LARGE SCALE GENOMIC DNA]</scope>
    <source>
        <strain evidence="2 3">DSM 25597</strain>
    </source>
</reference>
<dbReference type="Gene3D" id="3.55.50.10">
    <property type="entry name" value="Baseplate protein-like domains"/>
    <property type="match status" value="1"/>
</dbReference>
<sequence>MSSTIEKGGLTTFNVKVNGESIPDEANIYSITVDTKVNEIPHARIEIIDGDANTGEFSTSSSSTFVPGNTVVIEAGYDTKNQQIFKGIITEQTIAINEIIGSMLIIDCYDEAIKMTVGEKSKIYSQKKDSDIISSIIGEYAGVSSDVTTTSIVFPDMVQYQCTDWDFIRYRAEANGCLVIAKDGKVSVAKPDADTSPVLTVSYGDNIMEFNATLNAVNQLASATTEAWEYTTQSVLSEDVSNSDAGPGNLSSKTLSGVVGLETYTSRTSAPLQEDELSNLSQAEVTRSTYSKIQGQLKIQGSDRVSSGSYITIERVSDRFNGDHFVSGVQHVISGGNWTTEVAIGLDPKWVTPQEDTLGNATVVNSNSVGGLYNGTVVKIDSDPANQFRVQVTTPMLQTSDTGDNVLWARLSNFYATSGAGAFFFPEIGDEVIVGFIDDNARFPVILGSLYSNSKKQPAAGFEPDNNNSLKAIVSKSGIQLTFDDSKKVLSIETPSHNTIVLSDQDKTMTLKDQNDNRIVMSESGIVIKSAKDLTFEANQKILIKGDQGVTTQSSGGDITTKGVNIKQTADEQYSAEGNATAQVKGGAELVLKAAMVMIN</sequence>
<dbReference type="SUPFAM" id="SSF69279">
    <property type="entry name" value="Phage tail proteins"/>
    <property type="match status" value="1"/>
</dbReference>
<dbReference type="Pfam" id="PF05954">
    <property type="entry name" value="Phage_GPD"/>
    <property type="match status" value="1"/>
</dbReference>
<dbReference type="RefSeq" id="WP_229746879.1">
    <property type="nucleotide sequence ID" value="NZ_BMEP01000002.1"/>
</dbReference>
<dbReference type="SUPFAM" id="SSF69349">
    <property type="entry name" value="Phage fibre proteins"/>
    <property type="match status" value="1"/>
</dbReference>